<comment type="caution">
    <text evidence="9">The sequence shown here is derived from an EMBL/GenBank/DDBJ whole genome shotgun (WGS) entry which is preliminary data.</text>
</comment>
<organism evidence="9 10">
    <name type="scientific">Roseofilum reptotaenium AO1-A</name>
    <dbReference type="NCBI Taxonomy" id="1925591"/>
    <lineage>
        <taxon>Bacteria</taxon>
        <taxon>Bacillati</taxon>
        <taxon>Cyanobacteriota</taxon>
        <taxon>Cyanophyceae</taxon>
        <taxon>Desertifilales</taxon>
        <taxon>Desertifilaceae</taxon>
        <taxon>Roseofilum</taxon>
    </lineage>
</organism>
<dbReference type="PANTHER" id="PTHR30572:SF15">
    <property type="entry name" value="ABC TRANSPORTER PERMEASE"/>
    <property type="match status" value="1"/>
</dbReference>
<feature type="domain" description="ABC3 transporter permease C-terminal" evidence="7">
    <location>
        <begin position="265"/>
        <end position="378"/>
    </location>
</feature>
<evidence type="ECO:0000259" key="8">
    <source>
        <dbReference type="Pfam" id="PF12704"/>
    </source>
</evidence>
<dbReference type="Pfam" id="PF12704">
    <property type="entry name" value="MacB_PCD"/>
    <property type="match status" value="1"/>
</dbReference>
<sequence length="384" mass="42629">MSLSLPHLILITWSSLWRNPLRSGLTLVGVFMGVFAVDATLKVGTISRAIMEEELAQREPPQVEIWKWGMTSEDVTFLEKQLTGVEAIATKQYINWRSQVFFEDKQAEAEVVAVSEHLLATAGRRIIQGRAFSSREFTEFRSVAIIDEFMAQQLFKDRDPLHQRIYIHGRPYIIIGIVANFPADGERQGLVLVPSTLYYALTGSRIIPNILIRPQNIEDLEELEQQINTLVEQRFPQQRFWVGTNIDEILEQQTTLKLASQGLALVGLIALFVGGVGIANISIASVIERTAEIGLRLAIGATERDILCQFILEATLLSLVGGVMAIITVHSLTLIVADQFNLPYRFDPQVAGFSLSAALVVGMGAGFFPAWQASQLDPVKALRA</sequence>
<reference evidence="9" key="1">
    <citation type="submission" date="2016-10" db="EMBL/GenBank/DDBJ databases">
        <title>CRISPR-Cas defence system in Roseofilum reptotaenium: evidence of a bacteriophage-cyanobacterium arms race in the coral black band disease.</title>
        <authorList>
            <person name="Buerger P."/>
            <person name="Wood-Charlson E.M."/>
            <person name="Weynberg K.D."/>
            <person name="Willis B."/>
            <person name="Van Oppen M.J."/>
        </authorList>
    </citation>
    <scope>NUCLEOTIDE SEQUENCE [LARGE SCALE GENOMIC DNA]</scope>
    <source>
        <strain evidence="9">AO1-A</strain>
    </source>
</reference>
<evidence type="ECO:0000259" key="7">
    <source>
        <dbReference type="Pfam" id="PF02687"/>
    </source>
</evidence>
<dbReference type="AlphaFoldDB" id="A0A1L9QJE8"/>
<evidence type="ECO:0000313" key="9">
    <source>
        <dbReference type="EMBL" id="OJJ13968.1"/>
    </source>
</evidence>
<keyword evidence="5 6" id="KW-0472">Membrane</keyword>
<feature type="domain" description="MacB-like periplasmic core" evidence="8">
    <location>
        <begin position="23"/>
        <end position="229"/>
    </location>
</feature>
<keyword evidence="4 6" id="KW-1133">Transmembrane helix</keyword>
<gene>
    <name evidence="9" type="ORF">BI308_25380</name>
</gene>
<name>A0A1L9QJE8_9CYAN</name>
<dbReference type="GO" id="GO:0022857">
    <property type="term" value="F:transmembrane transporter activity"/>
    <property type="evidence" value="ECO:0007669"/>
    <property type="project" value="TreeGrafter"/>
</dbReference>
<keyword evidence="9" id="KW-0067">ATP-binding</keyword>
<dbReference type="Pfam" id="PF02687">
    <property type="entry name" value="FtsX"/>
    <property type="match status" value="1"/>
</dbReference>
<dbReference type="GO" id="GO:0005524">
    <property type="term" value="F:ATP binding"/>
    <property type="evidence" value="ECO:0007669"/>
    <property type="project" value="UniProtKB-KW"/>
</dbReference>
<keyword evidence="3 6" id="KW-0812">Transmembrane</keyword>
<dbReference type="InterPro" id="IPR003838">
    <property type="entry name" value="ABC3_permease_C"/>
</dbReference>
<keyword evidence="2" id="KW-1003">Cell membrane</keyword>
<accession>A0A1L9QJE8</accession>
<feature type="transmembrane region" description="Helical" evidence="6">
    <location>
        <begin position="263"/>
        <end position="287"/>
    </location>
</feature>
<evidence type="ECO:0000256" key="6">
    <source>
        <dbReference type="SAM" id="Phobius"/>
    </source>
</evidence>
<dbReference type="GO" id="GO:0005886">
    <property type="term" value="C:plasma membrane"/>
    <property type="evidence" value="ECO:0007669"/>
    <property type="project" value="UniProtKB-SubCell"/>
</dbReference>
<dbReference type="Proteomes" id="UP000183940">
    <property type="component" value="Unassembled WGS sequence"/>
</dbReference>
<dbReference type="InterPro" id="IPR025857">
    <property type="entry name" value="MacB_PCD"/>
</dbReference>
<comment type="subcellular location">
    <subcellularLocation>
        <location evidence="1">Cell membrane</location>
        <topology evidence="1">Multi-pass membrane protein</topology>
    </subcellularLocation>
</comment>
<evidence type="ECO:0000256" key="3">
    <source>
        <dbReference type="ARBA" id="ARBA00022692"/>
    </source>
</evidence>
<keyword evidence="10" id="KW-1185">Reference proteome</keyword>
<evidence type="ECO:0000313" key="10">
    <source>
        <dbReference type="Proteomes" id="UP000183940"/>
    </source>
</evidence>
<evidence type="ECO:0000256" key="4">
    <source>
        <dbReference type="ARBA" id="ARBA00022989"/>
    </source>
</evidence>
<feature type="transmembrane region" description="Helical" evidence="6">
    <location>
        <begin position="316"/>
        <end position="337"/>
    </location>
</feature>
<evidence type="ECO:0000256" key="2">
    <source>
        <dbReference type="ARBA" id="ARBA00022475"/>
    </source>
</evidence>
<evidence type="ECO:0000256" key="5">
    <source>
        <dbReference type="ARBA" id="ARBA00023136"/>
    </source>
</evidence>
<dbReference type="STRING" id="1925591.BI308_25380"/>
<dbReference type="InterPro" id="IPR050250">
    <property type="entry name" value="Macrolide_Exporter_MacB"/>
</dbReference>
<dbReference type="PANTHER" id="PTHR30572">
    <property type="entry name" value="MEMBRANE COMPONENT OF TRANSPORTER-RELATED"/>
    <property type="match status" value="1"/>
</dbReference>
<evidence type="ECO:0000256" key="1">
    <source>
        <dbReference type="ARBA" id="ARBA00004651"/>
    </source>
</evidence>
<feature type="transmembrane region" description="Helical" evidence="6">
    <location>
        <begin position="349"/>
        <end position="371"/>
    </location>
</feature>
<dbReference type="EMBL" id="MLAW01000087">
    <property type="protein sequence ID" value="OJJ13968.1"/>
    <property type="molecule type" value="Genomic_DNA"/>
</dbReference>
<protein>
    <submittedName>
        <fullName evidence="9">Macrolide ABC transporter ATP-binding protein</fullName>
    </submittedName>
</protein>
<keyword evidence="9" id="KW-0547">Nucleotide-binding</keyword>
<proteinExistence type="predicted"/>